<name>A0A2T4ATW3_TRIHA</name>
<evidence type="ECO:0000313" key="1">
    <source>
        <dbReference type="EMBL" id="PTB60507.1"/>
    </source>
</evidence>
<dbReference type="EMBL" id="KZ679675">
    <property type="protein sequence ID" value="PTB60507.1"/>
    <property type="molecule type" value="Genomic_DNA"/>
</dbReference>
<organism evidence="1 2">
    <name type="scientific">Trichoderma harzianum CBS 226.95</name>
    <dbReference type="NCBI Taxonomy" id="983964"/>
    <lineage>
        <taxon>Eukaryota</taxon>
        <taxon>Fungi</taxon>
        <taxon>Dikarya</taxon>
        <taxon>Ascomycota</taxon>
        <taxon>Pezizomycotina</taxon>
        <taxon>Sordariomycetes</taxon>
        <taxon>Hypocreomycetidae</taxon>
        <taxon>Hypocreales</taxon>
        <taxon>Hypocreaceae</taxon>
        <taxon>Trichoderma</taxon>
    </lineage>
</organism>
<dbReference type="GeneID" id="36624095"/>
<dbReference type="AlphaFoldDB" id="A0A2T4ATW3"/>
<reference evidence="1 2" key="1">
    <citation type="submission" date="2016-07" db="EMBL/GenBank/DDBJ databases">
        <title>Multiple horizontal gene transfer events from other fungi enriched the ability of initially mycotrophic Trichoderma (Ascomycota) to feed on dead plant biomass.</title>
        <authorList>
            <consortium name="DOE Joint Genome Institute"/>
            <person name="Aerts A."/>
            <person name="Atanasova L."/>
            <person name="Chenthamara K."/>
            <person name="Zhang J."/>
            <person name="Grujic M."/>
            <person name="Henrissat B."/>
            <person name="Kuo A."/>
            <person name="Salamov A."/>
            <person name="Lipzen A."/>
            <person name="Labutti K."/>
            <person name="Barry K."/>
            <person name="Miao Y."/>
            <person name="Rahimi M.J."/>
            <person name="Shen Q."/>
            <person name="Grigoriev I.V."/>
            <person name="Kubicek C.P."/>
            <person name="Druzhinina I.S."/>
        </authorList>
    </citation>
    <scope>NUCLEOTIDE SEQUENCE [LARGE SCALE GENOMIC DNA]</scope>
    <source>
        <strain evidence="1 2">CBS 226.95</strain>
    </source>
</reference>
<gene>
    <name evidence="1" type="ORF">M431DRAFT_476984</name>
</gene>
<accession>A0A2T4ATW3</accession>
<protein>
    <submittedName>
        <fullName evidence="1">Uncharacterized protein</fullName>
    </submittedName>
</protein>
<keyword evidence="2" id="KW-1185">Reference proteome</keyword>
<proteinExistence type="predicted"/>
<dbReference type="Proteomes" id="UP000241690">
    <property type="component" value="Unassembled WGS sequence"/>
</dbReference>
<sequence>MAIWSTPQTLNNAGAGATVDEYNLFPIYCNGQMRVPLMACKQYPVLSAHVIPSIQCEPWHVSRGAWDPFPVHPGRQLILEGGEGHSFGSREMGVEAAAELDRPGSYYRLTAAQTAQVGASFRILHRPSGGIKPTEQRLDQLLHCLVARVRSYYQALAKPILEDAADPKQRTDRFVLAGVVIGLYAQGWLDDYA</sequence>
<dbReference type="RefSeq" id="XP_024780184.1">
    <property type="nucleotide sequence ID" value="XM_024915526.1"/>
</dbReference>
<evidence type="ECO:0000313" key="2">
    <source>
        <dbReference type="Proteomes" id="UP000241690"/>
    </source>
</evidence>